<reference evidence="1 2" key="1">
    <citation type="journal article" date="2012" name="Eukaryot. Cell">
        <title>Draft genome sequence of Wickerhamomyces ciferrii NRRL Y-1031 F-60-10.</title>
        <authorList>
            <person name="Schneider J."/>
            <person name="Andrea H."/>
            <person name="Blom J."/>
            <person name="Jaenicke S."/>
            <person name="Ruckert C."/>
            <person name="Schorsch C."/>
            <person name="Szczepanowski R."/>
            <person name="Farwick M."/>
            <person name="Goesmann A."/>
            <person name="Puhler A."/>
            <person name="Schaffer S."/>
            <person name="Tauch A."/>
            <person name="Kohler T."/>
            <person name="Brinkrolf K."/>
        </authorList>
    </citation>
    <scope>NUCLEOTIDE SEQUENCE [LARGE SCALE GENOMIC DNA]</scope>
    <source>
        <strain evidence="2">ATCC 14091 / BCRC 22168 / CBS 111 / JCM 3599 / NBRC 0793 / NRRL Y-1031 F-60-10</strain>
    </source>
</reference>
<protein>
    <submittedName>
        <fullName evidence="1">Uncharacterized protein</fullName>
    </submittedName>
</protein>
<dbReference type="AlphaFoldDB" id="K0KRG6"/>
<gene>
    <name evidence="1" type="ORF">BN7_3433</name>
</gene>
<comment type="caution">
    <text evidence="1">The sequence shown here is derived from an EMBL/GenBank/DDBJ whole genome shotgun (WGS) entry which is preliminary data.</text>
</comment>
<keyword evidence="2" id="KW-1185">Reference proteome</keyword>
<dbReference type="EMBL" id="CAIF01000092">
    <property type="protein sequence ID" value="CCH43879.1"/>
    <property type="molecule type" value="Genomic_DNA"/>
</dbReference>
<dbReference type="Proteomes" id="UP000009328">
    <property type="component" value="Unassembled WGS sequence"/>
</dbReference>
<evidence type="ECO:0000313" key="2">
    <source>
        <dbReference type="Proteomes" id="UP000009328"/>
    </source>
</evidence>
<dbReference type="HOGENOM" id="CLU_425268_0_0_1"/>
<proteinExistence type="predicted"/>
<accession>K0KRG6</accession>
<evidence type="ECO:0000313" key="1">
    <source>
        <dbReference type="EMBL" id="CCH43879.1"/>
    </source>
</evidence>
<dbReference type="InParanoid" id="K0KRG6"/>
<organism evidence="1 2">
    <name type="scientific">Wickerhamomyces ciferrii (strain ATCC 14091 / BCRC 22168 / CBS 111 / JCM 3599 / NBRC 0793 / NRRL Y-1031 F-60-10)</name>
    <name type="common">Yeast</name>
    <name type="synonym">Pichia ciferrii</name>
    <dbReference type="NCBI Taxonomy" id="1206466"/>
    <lineage>
        <taxon>Eukaryota</taxon>
        <taxon>Fungi</taxon>
        <taxon>Dikarya</taxon>
        <taxon>Ascomycota</taxon>
        <taxon>Saccharomycotina</taxon>
        <taxon>Saccharomycetes</taxon>
        <taxon>Phaffomycetales</taxon>
        <taxon>Wickerhamomycetaceae</taxon>
        <taxon>Wickerhamomyces</taxon>
    </lineage>
</organism>
<sequence length="649" mass="74392">MGSSISKANHEEAISYIQLSDLLNDDETVIQGYIELLRKHFTVDLSTSTSPFQVQDALIDFEKHVLIPNVTRLCFGSLNNQKLAGVLLIARTVLLFPSLGLVSFPGFKYLWKKKHTTSVPTRNSVARASLNQNIYNKVIFRKLEDDYFEKRFRLILDEIRKKLGSLDDDVIEKMILKFGNDSFINLDEAVFVTFNEAETAKWILAKVLKPIVFLSNYLLDRDGGELISTLQKAEYLKMEKFKNLPSGDFRLCEETFHTYPDITIVFKPHDSNLFYNIANFEVKLFNCINEFLQVGAVKFKPWFLQVFSQIISGNFLISCLTDGYSFILMKIDFNKQLEDFLSHPDKPGAKIPISFKLVNITKSGVTAKASILGMLDDEVRNFSELDYKRKISKIQRLKEICLKSNVEFVHTLINWVNHHFRESKNYPSYEIDYAPDIFDENHISLFQNGPGEGPQILLVSKALCKRLLNVKSIKINDQEPVAISIYDPTRYQIQNYTEGDALGLKEARNLFMDMYKNQVKAYGIIKKFNTLNGLKINALAHFKTGNIKLKIKDFSYYAGKFIIHEHATGRPSTKQHYEQAIEQVNLLNEAGIQLDYIDEKDIVLAKGKIYLTNFNNATFGKVNECDPGCLSMLESLRDNASKSKRSKHK</sequence>
<name>K0KRG6_WICCF</name>